<name>A0AAD0KLC6_9BACL</name>
<dbReference type="Pfam" id="PF00440">
    <property type="entry name" value="TetR_N"/>
    <property type="match status" value="1"/>
</dbReference>
<dbReference type="Gene3D" id="1.10.357.10">
    <property type="entry name" value="Tetracycline Repressor, domain 2"/>
    <property type="match status" value="1"/>
</dbReference>
<dbReference type="InterPro" id="IPR041612">
    <property type="entry name" value="YfiR_C"/>
</dbReference>
<keyword evidence="2 4" id="KW-0238">DNA-binding</keyword>
<feature type="domain" description="HTH tetR-type" evidence="5">
    <location>
        <begin position="8"/>
        <end position="68"/>
    </location>
</feature>
<proteinExistence type="predicted"/>
<evidence type="ECO:0000256" key="3">
    <source>
        <dbReference type="ARBA" id="ARBA00023163"/>
    </source>
</evidence>
<dbReference type="PRINTS" id="PR00455">
    <property type="entry name" value="HTHTETR"/>
</dbReference>
<dbReference type="EMBL" id="CP021965">
    <property type="protein sequence ID" value="AWV33458.1"/>
    <property type="molecule type" value="Genomic_DNA"/>
</dbReference>
<sequence>MNMAKKSVEKRQLILRKALELFIRKGFHAVTMSDIVEECQISRGGLYRYFSSTDDIFRELLRANAVHTQEIFEIMMEAGQPYREIMELFLSGQRAELSQINNSMMTAAYEFFLSHKSKQDREFLQQQYIQSAAFLSRLIQYGNERKESSVDSPDAAANQLLIFLEGLRVLGLSVDLTDEFLEEQFKWFQNTLFGGNPPYENNPLC</sequence>
<evidence type="ECO:0000256" key="2">
    <source>
        <dbReference type="ARBA" id="ARBA00023125"/>
    </source>
</evidence>
<dbReference type="SUPFAM" id="SSF46689">
    <property type="entry name" value="Homeodomain-like"/>
    <property type="match status" value="1"/>
</dbReference>
<dbReference type="Proteomes" id="UP000249163">
    <property type="component" value="Chromosome"/>
</dbReference>
<dbReference type="Pfam" id="PF17922">
    <property type="entry name" value="TetR_C_17"/>
    <property type="match status" value="1"/>
</dbReference>
<dbReference type="PANTHER" id="PTHR47506">
    <property type="entry name" value="TRANSCRIPTIONAL REGULATORY PROTEIN"/>
    <property type="match status" value="1"/>
</dbReference>
<reference evidence="6 7" key="1">
    <citation type="submission" date="2017-06" db="EMBL/GenBank/DDBJ databases">
        <title>Complete genome sequence of Paenibacillus odorifer CBA7130.</title>
        <authorList>
            <person name="Nam Y.-D."/>
            <person name="Kang J."/>
            <person name="Chung W.-H."/>
        </authorList>
    </citation>
    <scope>NUCLEOTIDE SEQUENCE [LARGE SCALE GENOMIC DNA]</scope>
    <source>
        <strain evidence="6 7">CBA7130</strain>
    </source>
</reference>
<evidence type="ECO:0000313" key="6">
    <source>
        <dbReference type="EMBL" id="AWV33458.1"/>
    </source>
</evidence>
<dbReference type="AlphaFoldDB" id="A0AAD0KLC6"/>
<gene>
    <name evidence="6" type="ORF">CD191_12985</name>
</gene>
<evidence type="ECO:0000259" key="5">
    <source>
        <dbReference type="PROSITE" id="PS50977"/>
    </source>
</evidence>
<evidence type="ECO:0000313" key="7">
    <source>
        <dbReference type="Proteomes" id="UP000249163"/>
    </source>
</evidence>
<dbReference type="InterPro" id="IPR023772">
    <property type="entry name" value="DNA-bd_HTH_TetR-type_CS"/>
</dbReference>
<dbReference type="PROSITE" id="PS50977">
    <property type="entry name" value="HTH_TETR_2"/>
    <property type="match status" value="1"/>
</dbReference>
<protein>
    <recommendedName>
        <fullName evidence="5">HTH tetR-type domain-containing protein</fullName>
    </recommendedName>
</protein>
<organism evidence="6 7">
    <name type="scientific">Paenibacillus odorifer</name>
    <dbReference type="NCBI Taxonomy" id="189426"/>
    <lineage>
        <taxon>Bacteria</taxon>
        <taxon>Bacillati</taxon>
        <taxon>Bacillota</taxon>
        <taxon>Bacilli</taxon>
        <taxon>Bacillales</taxon>
        <taxon>Paenibacillaceae</taxon>
        <taxon>Paenibacillus</taxon>
    </lineage>
</organism>
<dbReference type="InterPro" id="IPR009057">
    <property type="entry name" value="Homeodomain-like_sf"/>
</dbReference>
<dbReference type="PANTHER" id="PTHR47506:SF6">
    <property type="entry name" value="HTH-TYPE TRANSCRIPTIONAL REPRESSOR NEMR"/>
    <property type="match status" value="1"/>
</dbReference>
<keyword evidence="1" id="KW-0805">Transcription regulation</keyword>
<evidence type="ECO:0000256" key="4">
    <source>
        <dbReference type="PROSITE-ProRule" id="PRU00335"/>
    </source>
</evidence>
<dbReference type="InterPro" id="IPR001647">
    <property type="entry name" value="HTH_TetR"/>
</dbReference>
<dbReference type="GO" id="GO:0003677">
    <property type="term" value="F:DNA binding"/>
    <property type="evidence" value="ECO:0007669"/>
    <property type="project" value="UniProtKB-UniRule"/>
</dbReference>
<feature type="DNA-binding region" description="H-T-H motif" evidence="4">
    <location>
        <begin position="31"/>
        <end position="50"/>
    </location>
</feature>
<evidence type="ECO:0000256" key="1">
    <source>
        <dbReference type="ARBA" id="ARBA00023015"/>
    </source>
</evidence>
<dbReference type="PROSITE" id="PS01081">
    <property type="entry name" value="HTH_TETR_1"/>
    <property type="match status" value="1"/>
</dbReference>
<accession>A0AAD0KLC6</accession>
<keyword evidence="3" id="KW-0804">Transcription</keyword>
<dbReference type="Gene3D" id="1.10.10.60">
    <property type="entry name" value="Homeodomain-like"/>
    <property type="match status" value="1"/>
</dbReference>